<protein>
    <submittedName>
        <fullName evidence="1">Unannotated protein</fullName>
    </submittedName>
</protein>
<evidence type="ECO:0000313" key="1">
    <source>
        <dbReference type="EMBL" id="CAB4761494.1"/>
    </source>
</evidence>
<reference evidence="1" key="1">
    <citation type="submission" date="2020-05" db="EMBL/GenBank/DDBJ databases">
        <authorList>
            <person name="Chiriac C."/>
            <person name="Salcher M."/>
            <person name="Ghai R."/>
            <person name="Kavagutti S V."/>
        </authorList>
    </citation>
    <scope>NUCLEOTIDE SEQUENCE</scope>
</reference>
<sequence>MKCRPLEVIADPVWILVAGQAHPLQRLENLEGEGADSNIVDLGPEATRPAHIVLAAIDRDAGEPVDDIGV</sequence>
<proteinExistence type="predicted"/>
<organism evidence="1">
    <name type="scientific">freshwater metagenome</name>
    <dbReference type="NCBI Taxonomy" id="449393"/>
    <lineage>
        <taxon>unclassified sequences</taxon>
        <taxon>metagenomes</taxon>
        <taxon>ecological metagenomes</taxon>
    </lineage>
</organism>
<dbReference type="EMBL" id="CAEZYZ010000258">
    <property type="protein sequence ID" value="CAB4761494.1"/>
    <property type="molecule type" value="Genomic_DNA"/>
</dbReference>
<dbReference type="AlphaFoldDB" id="A0A6J6UQH9"/>
<accession>A0A6J6UQH9</accession>
<gene>
    <name evidence="1" type="ORF">UFOPK2810_01371</name>
</gene>
<name>A0A6J6UQH9_9ZZZZ</name>